<protein>
    <submittedName>
        <fullName evidence="1">Uncharacterized protein</fullName>
    </submittedName>
</protein>
<reference evidence="2" key="1">
    <citation type="journal article" date="2011" name="PLoS Genet.">
        <title>Genomic analysis of the necrotrophic fungal pathogens Sclerotinia sclerotiorum and Botrytis cinerea.</title>
        <authorList>
            <person name="Amselem J."/>
            <person name="Cuomo C.A."/>
            <person name="van Kan J.A."/>
            <person name="Viaud M."/>
            <person name="Benito E.P."/>
            <person name="Couloux A."/>
            <person name="Coutinho P.M."/>
            <person name="de Vries R.P."/>
            <person name="Dyer P.S."/>
            <person name="Fillinger S."/>
            <person name="Fournier E."/>
            <person name="Gout L."/>
            <person name="Hahn M."/>
            <person name="Kohn L."/>
            <person name="Lapalu N."/>
            <person name="Plummer K.M."/>
            <person name="Pradier J.M."/>
            <person name="Quevillon E."/>
            <person name="Sharon A."/>
            <person name="Simon A."/>
            <person name="ten Have A."/>
            <person name="Tudzynski B."/>
            <person name="Tudzynski P."/>
            <person name="Wincker P."/>
            <person name="Andrew M."/>
            <person name="Anthouard V."/>
            <person name="Beever R.E."/>
            <person name="Beffa R."/>
            <person name="Benoit I."/>
            <person name="Bouzid O."/>
            <person name="Brault B."/>
            <person name="Chen Z."/>
            <person name="Choquer M."/>
            <person name="Collemare J."/>
            <person name="Cotton P."/>
            <person name="Danchin E.G."/>
            <person name="Da Silva C."/>
            <person name="Gautier A."/>
            <person name="Giraud C."/>
            <person name="Giraud T."/>
            <person name="Gonzalez C."/>
            <person name="Grossetete S."/>
            <person name="Guldener U."/>
            <person name="Henrissat B."/>
            <person name="Howlett B.J."/>
            <person name="Kodira C."/>
            <person name="Kretschmer M."/>
            <person name="Lappartient A."/>
            <person name="Leroch M."/>
            <person name="Levis C."/>
            <person name="Mauceli E."/>
            <person name="Neuveglise C."/>
            <person name="Oeser B."/>
            <person name="Pearson M."/>
            <person name="Poulain J."/>
            <person name="Poussereau N."/>
            <person name="Quesneville H."/>
            <person name="Rascle C."/>
            <person name="Schumacher J."/>
            <person name="Segurens B."/>
            <person name="Sexton A."/>
            <person name="Silva E."/>
            <person name="Sirven C."/>
            <person name="Soanes D.M."/>
            <person name="Talbot N.J."/>
            <person name="Templeton M."/>
            <person name="Yandava C."/>
            <person name="Yarden O."/>
            <person name="Zeng Q."/>
            <person name="Rollins J.A."/>
            <person name="Lebrun M.H."/>
            <person name="Dickman M."/>
        </authorList>
    </citation>
    <scope>NUCLEOTIDE SEQUENCE [LARGE SCALE GENOMIC DNA]</scope>
    <source>
        <strain evidence="2">T4</strain>
    </source>
</reference>
<evidence type="ECO:0000313" key="1">
    <source>
        <dbReference type="EMBL" id="CCD55532.1"/>
    </source>
</evidence>
<organism evidence="1 2">
    <name type="scientific">Botryotinia fuckeliana (strain T4)</name>
    <name type="common">Noble rot fungus</name>
    <name type="synonym">Botrytis cinerea</name>
    <dbReference type="NCBI Taxonomy" id="999810"/>
    <lineage>
        <taxon>Eukaryota</taxon>
        <taxon>Fungi</taxon>
        <taxon>Dikarya</taxon>
        <taxon>Ascomycota</taxon>
        <taxon>Pezizomycotina</taxon>
        <taxon>Leotiomycetes</taxon>
        <taxon>Helotiales</taxon>
        <taxon>Sclerotiniaceae</taxon>
        <taxon>Botrytis</taxon>
    </lineage>
</organism>
<evidence type="ECO:0000313" key="2">
    <source>
        <dbReference type="Proteomes" id="UP000008177"/>
    </source>
</evidence>
<proteinExistence type="predicted"/>
<dbReference type="AlphaFoldDB" id="G2YV84"/>
<dbReference type="HOGENOM" id="CLU_1722090_0_0_1"/>
<dbReference type="OrthoDB" id="5376140at2759"/>
<sequence length="152" mass="17268">MTQFMAEAIWSRFPIKGGNFYYGLQNSAKDSAVIKALSKKEPVLLPDNSWKALTKYKLPRTPLEYRKDIMSNSQIAPILQTCYCTSLIRTLRAALALNPQTQSLLLMFKKAGTSGLDLYLDIDNSKLLLHEKWMDFERSHGENSTDCILSCK</sequence>
<dbReference type="InParanoid" id="G2YV84"/>
<accession>G2YV84</accession>
<dbReference type="Proteomes" id="UP000008177">
    <property type="component" value="Unplaced contigs"/>
</dbReference>
<gene>
    <name evidence="1" type="ORF">BofuT4_P155230.1</name>
</gene>
<name>G2YV84_BOTF4</name>
<dbReference type="EMBL" id="FQ790355">
    <property type="protein sequence ID" value="CCD55532.1"/>
    <property type="molecule type" value="Genomic_DNA"/>
</dbReference>